<gene>
    <name evidence="1" type="ORF">Q4610_19620</name>
</gene>
<name>A0ABT8ZRT7_9SPHN</name>
<keyword evidence="2" id="KW-1185">Reference proteome</keyword>
<protein>
    <submittedName>
        <fullName evidence="1">XRE family transcriptional regulator</fullName>
    </submittedName>
</protein>
<accession>A0ABT8ZRT7</accession>
<dbReference type="Proteomes" id="UP001176471">
    <property type="component" value="Unassembled WGS sequence"/>
</dbReference>
<reference evidence="1" key="1">
    <citation type="submission" date="2023-07" db="EMBL/GenBank/DDBJ databases">
        <title>Bacterial whole genome sequence for Sphingobium sp. HBC34.</title>
        <authorList>
            <person name="Le V."/>
            <person name="Ko S.-R."/>
            <person name="Ahn C.-Y."/>
            <person name="Oh H.-M."/>
        </authorList>
    </citation>
    <scope>NUCLEOTIDE SEQUENCE</scope>
    <source>
        <strain evidence="1">HBC34</strain>
    </source>
</reference>
<evidence type="ECO:0000313" key="1">
    <source>
        <dbReference type="EMBL" id="MDO7837259.1"/>
    </source>
</evidence>
<dbReference type="RefSeq" id="WP_304537559.1">
    <property type="nucleotide sequence ID" value="NZ_JAUQOM010000019.1"/>
</dbReference>
<dbReference type="EMBL" id="JAUQOM010000019">
    <property type="protein sequence ID" value="MDO7837259.1"/>
    <property type="molecule type" value="Genomic_DNA"/>
</dbReference>
<proteinExistence type="predicted"/>
<organism evidence="1 2">
    <name type="scientific">Sphingobium cyanobacteriorum</name>
    <dbReference type="NCBI Taxonomy" id="3063954"/>
    <lineage>
        <taxon>Bacteria</taxon>
        <taxon>Pseudomonadati</taxon>
        <taxon>Pseudomonadota</taxon>
        <taxon>Alphaproteobacteria</taxon>
        <taxon>Sphingomonadales</taxon>
        <taxon>Sphingomonadaceae</taxon>
        <taxon>Sphingobium</taxon>
    </lineage>
</organism>
<evidence type="ECO:0000313" key="2">
    <source>
        <dbReference type="Proteomes" id="UP001176471"/>
    </source>
</evidence>
<comment type="caution">
    <text evidence="1">The sequence shown here is derived from an EMBL/GenBank/DDBJ whole genome shotgun (WGS) entry which is preliminary data.</text>
</comment>
<sequence length="182" mass="20421">MQSVAAIELETSAFLPAEAGARALKPAEPDYVPLINTAMDNQKLGVRQIAIKTGISKTRLGRILHRDPNQRAPMTLPEFQTILRALNMDLMHAIISVEMARDLELMGDERFATLVTMLSTLFQGLPHRIIEALRELDGMDGTEIRKEWGGYFQAAVIRKMVGEISNVLRRRADDEDGNFFNL</sequence>